<name>A0AAF1JXD2_9PROT</name>
<keyword evidence="2" id="KW-1185">Reference proteome</keyword>
<dbReference type="AlphaFoldDB" id="A0AAF1JXD2"/>
<accession>A0AAF1JXD2</accession>
<proteinExistence type="predicted"/>
<reference evidence="1" key="2">
    <citation type="journal article" date="2021" name="Syst. Appl. Microbiol.">
        <title>Roseomonas hellenica sp. nov., isolated from roots of wild-growing Alkanna tinctoria.</title>
        <authorList>
            <person name="Rat A."/>
            <person name="Naranjo H.D."/>
            <person name="Lebbe L."/>
            <person name="Cnockaert M."/>
            <person name="Krigas N."/>
            <person name="Grigoriadou K."/>
            <person name="Maloupa E."/>
            <person name="Willems A."/>
        </authorList>
    </citation>
    <scope>NUCLEOTIDE SEQUENCE</scope>
    <source>
        <strain evidence="1">LMG 28251</strain>
    </source>
</reference>
<reference evidence="1" key="1">
    <citation type="submission" date="2020-01" db="EMBL/GenBank/DDBJ databases">
        <authorList>
            <person name="Rat A."/>
        </authorList>
    </citation>
    <scope>NUCLEOTIDE SEQUENCE</scope>
    <source>
        <strain evidence="1">LMG 28251</strain>
    </source>
</reference>
<evidence type="ECO:0000313" key="2">
    <source>
        <dbReference type="Proteomes" id="UP001196068"/>
    </source>
</evidence>
<sequence>MPISRRTWLWGGGALLVGGGIAAAVIFDDEEEDGFPVTLGPPRWSPPFLRYTLAGQDRLMVLVRRAETETLPASESRAPASGDRLEVRGFDAGTLAPLFTAPVASVAANGAPSAGLLGEHAATVWIFADTIGAVSAVDGQVLIERQGLVTLTPDLGGVLAQPRLSIWMAADGLMLQTPNGPLRFHPRTLRAEPLPATGEALPPPRTTAPYDLRAPAPFRVTEARIGDTWFGLPPANTPPVAGTRRPAIPGARFLPGGGQAPAAAQRLFRAALASVPGSVAAPDPGFQSSAARAAPPAPANTALRLDAPTPIAFEAATLGQAGFLTLSPHPDSEPIRPPGAPGLLILHRANEAGLALTRITAQGSATWTTALPLVRLISAIPGDGPLLLAGTDNAGTEALVSINLDTGAAVNRPLAE</sequence>
<dbReference type="EMBL" id="JAAEDH010000014">
    <property type="protein sequence ID" value="MBR0656056.1"/>
    <property type="molecule type" value="Genomic_DNA"/>
</dbReference>
<dbReference type="RefSeq" id="WP_211874895.1">
    <property type="nucleotide sequence ID" value="NZ_JAAEDH010000014.1"/>
</dbReference>
<evidence type="ECO:0000313" key="1">
    <source>
        <dbReference type="EMBL" id="MBR0656056.1"/>
    </source>
</evidence>
<comment type="caution">
    <text evidence="1">The sequence shown here is derived from an EMBL/GenBank/DDBJ whole genome shotgun (WGS) entry which is preliminary data.</text>
</comment>
<protein>
    <submittedName>
        <fullName evidence="1">Uncharacterized protein</fullName>
    </submittedName>
</protein>
<gene>
    <name evidence="1" type="ORF">GXW79_13315</name>
</gene>
<organism evidence="1 2">
    <name type="scientific">Plastoroseomonas arctica</name>
    <dbReference type="NCBI Taxonomy" id="1509237"/>
    <lineage>
        <taxon>Bacteria</taxon>
        <taxon>Pseudomonadati</taxon>
        <taxon>Pseudomonadota</taxon>
        <taxon>Alphaproteobacteria</taxon>
        <taxon>Acetobacterales</taxon>
        <taxon>Acetobacteraceae</taxon>
        <taxon>Plastoroseomonas</taxon>
    </lineage>
</organism>
<dbReference type="Proteomes" id="UP001196068">
    <property type="component" value="Unassembled WGS sequence"/>
</dbReference>